<dbReference type="SUPFAM" id="SSF53649">
    <property type="entry name" value="Alkaline phosphatase-like"/>
    <property type="match status" value="1"/>
</dbReference>
<evidence type="ECO:0000256" key="2">
    <source>
        <dbReference type="ARBA" id="ARBA00008779"/>
    </source>
</evidence>
<keyword evidence="5" id="KW-0325">Glycoprotein</keyword>
<keyword evidence="4" id="KW-0378">Hydrolase</keyword>
<feature type="chain" id="PRO_5043632000" evidence="7">
    <location>
        <begin position="21"/>
        <end position="502"/>
    </location>
</feature>
<dbReference type="Gene3D" id="3.40.720.10">
    <property type="entry name" value="Alkaline Phosphatase, subunit A"/>
    <property type="match status" value="1"/>
</dbReference>
<evidence type="ECO:0000256" key="4">
    <source>
        <dbReference type="ARBA" id="ARBA00022801"/>
    </source>
</evidence>
<feature type="signal peptide" evidence="7">
    <location>
        <begin position="1"/>
        <end position="20"/>
    </location>
</feature>
<dbReference type="InterPro" id="IPR000917">
    <property type="entry name" value="Sulfatase_N"/>
</dbReference>
<dbReference type="PANTHER" id="PTHR43108">
    <property type="entry name" value="N-ACETYLGLUCOSAMINE-6-SULFATASE FAMILY MEMBER"/>
    <property type="match status" value="1"/>
</dbReference>
<dbReference type="PANTHER" id="PTHR43108:SF8">
    <property type="entry name" value="SD21168P"/>
    <property type="match status" value="1"/>
</dbReference>
<dbReference type="GO" id="GO:0030203">
    <property type="term" value="P:glycosaminoglycan metabolic process"/>
    <property type="evidence" value="ECO:0007669"/>
    <property type="project" value="InterPro"/>
</dbReference>
<gene>
    <name evidence="9" type="ORF">QE152_g22204</name>
</gene>
<dbReference type="InterPro" id="IPR012251">
    <property type="entry name" value="GlcNAc_6-SO4ase"/>
</dbReference>
<organism evidence="9 10">
    <name type="scientific">Popillia japonica</name>
    <name type="common">Japanese beetle</name>
    <dbReference type="NCBI Taxonomy" id="7064"/>
    <lineage>
        <taxon>Eukaryota</taxon>
        <taxon>Metazoa</taxon>
        <taxon>Ecdysozoa</taxon>
        <taxon>Arthropoda</taxon>
        <taxon>Hexapoda</taxon>
        <taxon>Insecta</taxon>
        <taxon>Pterygota</taxon>
        <taxon>Neoptera</taxon>
        <taxon>Endopterygota</taxon>
        <taxon>Coleoptera</taxon>
        <taxon>Polyphaga</taxon>
        <taxon>Scarabaeiformia</taxon>
        <taxon>Scarabaeidae</taxon>
        <taxon>Rutelinae</taxon>
        <taxon>Popillia</taxon>
    </lineage>
</organism>
<evidence type="ECO:0000313" key="9">
    <source>
        <dbReference type="EMBL" id="KAK9720213.1"/>
    </source>
</evidence>
<evidence type="ECO:0000313" key="10">
    <source>
        <dbReference type="Proteomes" id="UP001458880"/>
    </source>
</evidence>
<dbReference type="CDD" id="cd16147">
    <property type="entry name" value="G6S"/>
    <property type="match status" value="1"/>
</dbReference>
<dbReference type="AlphaFoldDB" id="A0AAW1KMU0"/>
<dbReference type="Proteomes" id="UP001458880">
    <property type="component" value="Unassembled WGS sequence"/>
</dbReference>
<comment type="caution">
    <text evidence="9">The sequence shown here is derived from an EMBL/GenBank/DDBJ whole genome shotgun (WGS) entry which is preliminary data.</text>
</comment>
<protein>
    <submittedName>
        <fullName evidence="9">Sulfatase</fullName>
    </submittedName>
</protein>
<dbReference type="PIRSF" id="PIRSF036666">
    <property type="entry name" value="G6S"/>
    <property type="match status" value="1"/>
</dbReference>
<comment type="cofactor">
    <cofactor evidence="1">
        <name>Ca(2+)</name>
        <dbReference type="ChEBI" id="CHEBI:29108"/>
    </cofactor>
</comment>
<comment type="similarity">
    <text evidence="2">Belongs to the sulfatase family.</text>
</comment>
<dbReference type="PROSITE" id="PS00523">
    <property type="entry name" value="SULFATASE_1"/>
    <property type="match status" value="1"/>
</dbReference>
<feature type="domain" description="Sulfatase N-terminal" evidence="8">
    <location>
        <begin position="23"/>
        <end position="352"/>
    </location>
</feature>
<dbReference type="EMBL" id="JASPKY010000212">
    <property type="protein sequence ID" value="KAK9720213.1"/>
    <property type="molecule type" value="Genomic_DNA"/>
</dbReference>
<comment type="PTM">
    <text evidence="6">The conversion to 3-oxoalanine (also known as C-formylglycine, FGly), of a serine or cysteine residue in prokaryotes and of a cysteine residue in eukaryotes, is critical for catalytic activity.</text>
</comment>
<dbReference type="Pfam" id="PF00884">
    <property type="entry name" value="Sulfatase"/>
    <property type="match status" value="1"/>
</dbReference>
<keyword evidence="10" id="KW-1185">Reference proteome</keyword>
<evidence type="ECO:0000259" key="8">
    <source>
        <dbReference type="Pfam" id="PF00884"/>
    </source>
</evidence>
<evidence type="ECO:0000256" key="3">
    <source>
        <dbReference type="ARBA" id="ARBA00022729"/>
    </source>
</evidence>
<name>A0AAW1KMU0_POPJA</name>
<reference evidence="9 10" key="1">
    <citation type="journal article" date="2024" name="BMC Genomics">
        <title>De novo assembly and annotation of Popillia japonica's genome with initial clues to its potential as an invasive pest.</title>
        <authorList>
            <person name="Cucini C."/>
            <person name="Boschi S."/>
            <person name="Funari R."/>
            <person name="Cardaioli E."/>
            <person name="Iannotti N."/>
            <person name="Marturano G."/>
            <person name="Paoli F."/>
            <person name="Bruttini M."/>
            <person name="Carapelli A."/>
            <person name="Frati F."/>
            <person name="Nardi F."/>
        </authorList>
    </citation>
    <scope>NUCLEOTIDE SEQUENCE [LARGE SCALE GENOMIC DNA]</scope>
    <source>
        <strain evidence="9">DMR45628</strain>
    </source>
</reference>
<evidence type="ECO:0000256" key="7">
    <source>
        <dbReference type="SAM" id="SignalP"/>
    </source>
</evidence>
<accession>A0AAW1KMU0</accession>
<dbReference type="GO" id="GO:0005539">
    <property type="term" value="F:glycosaminoglycan binding"/>
    <property type="evidence" value="ECO:0007669"/>
    <property type="project" value="TreeGrafter"/>
</dbReference>
<feature type="modified residue" description="3-oxoalanine (Cys)" evidence="6">
    <location>
        <position position="66"/>
    </location>
</feature>
<evidence type="ECO:0000256" key="6">
    <source>
        <dbReference type="PIRSR" id="PIRSR036666-50"/>
    </source>
</evidence>
<keyword evidence="3 7" id="KW-0732">Signal</keyword>
<dbReference type="GO" id="GO:0008449">
    <property type="term" value="F:N-acetylglucosamine-6-sulfatase activity"/>
    <property type="evidence" value="ECO:0007669"/>
    <property type="project" value="InterPro"/>
</dbReference>
<evidence type="ECO:0000256" key="5">
    <source>
        <dbReference type="ARBA" id="ARBA00023180"/>
    </source>
</evidence>
<dbReference type="InterPro" id="IPR024607">
    <property type="entry name" value="Sulfatase_CS"/>
</dbReference>
<proteinExistence type="inferred from homology"/>
<dbReference type="InterPro" id="IPR017850">
    <property type="entry name" value="Alkaline_phosphatase_core_sf"/>
</dbReference>
<evidence type="ECO:0000256" key="1">
    <source>
        <dbReference type="ARBA" id="ARBA00001913"/>
    </source>
</evidence>
<sequence>MKWINLISFLVLYVSLHVNCRHNFVIILTDDQDVLLGSMAAMNRTTELLSGHGATFSNAYTNSPICCPSRSAILTGKYVHNVYVKNNSISGNCSSPSWQKNFEPYSLANILKSKGDYNTFYGGKYLNQYGSKEAGGITHVPLGYDWWIGLEGNSRYYNYTLSINGTGKYFGDEYLTDLLKSYALDFLNQEHIKRNPFFMMVSPPASHAPFTPAPRHKGIFDGMKAPRPISFNFSSPDKHWLVTMPPKHLPTDVSSLDIIHQSRLETLLAVDEMVVDIFEKLKEIGVLDDTYVILTSDHGFHIGEFAQPWDKRQPYETDIKVPLMIRGPNIPIKTITEPISLVDLAATIIHLATGNCPQNMDGKSFAEALTRSKTEKSLQPTYLFIEYYGEGQSEYIDDGCPYSEDLSECSLSNWCKCQDSRNNTYTCVKYIMENINLKYCRFYDDVGFREAYDLVKDPFEMINIYSKLNTELIQHLENAIDKYLNEPPPTVDDSVEVLLQSF</sequence>